<feature type="transmembrane region" description="Helical" evidence="2">
    <location>
        <begin position="115"/>
        <end position="137"/>
    </location>
</feature>
<feature type="transmembrane region" description="Helical" evidence="2">
    <location>
        <begin position="333"/>
        <end position="353"/>
    </location>
</feature>
<feature type="transmembrane region" description="Helical" evidence="2">
    <location>
        <begin position="300"/>
        <end position="321"/>
    </location>
</feature>
<feature type="transmembrane region" description="Helical" evidence="2">
    <location>
        <begin position="432"/>
        <end position="450"/>
    </location>
</feature>
<feature type="transmembrane region" description="Helical" evidence="2">
    <location>
        <begin position="238"/>
        <end position="259"/>
    </location>
</feature>
<evidence type="ECO:0000256" key="1">
    <source>
        <dbReference type="SAM" id="MobiDB-lite"/>
    </source>
</evidence>
<feature type="region of interest" description="Disordered" evidence="1">
    <location>
        <begin position="457"/>
        <end position="478"/>
    </location>
</feature>
<gene>
    <name evidence="3" type="ORF">JOE68_000688</name>
</gene>
<feature type="transmembrane region" description="Helical" evidence="2">
    <location>
        <begin position="89"/>
        <end position="109"/>
    </location>
</feature>
<feature type="transmembrane region" description="Helical" evidence="2">
    <location>
        <begin position="149"/>
        <end position="169"/>
    </location>
</feature>
<accession>A0ABS2S0R6</accession>
<dbReference type="EMBL" id="JAFBCL010000001">
    <property type="protein sequence ID" value="MBM7809823.1"/>
    <property type="molecule type" value="Genomic_DNA"/>
</dbReference>
<feature type="compositionally biased region" description="Low complexity" evidence="1">
    <location>
        <begin position="459"/>
        <end position="470"/>
    </location>
</feature>
<protein>
    <submittedName>
        <fullName evidence="3">MFS family permease</fullName>
    </submittedName>
</protein>
<feature type="transmembrane region" description="Helical" evidence="2">
    <location>
        <begin position="214"/>
        <end position="232"/>
    </location>
</feature>
<feature type="transmembrane region" description="Helical" evidence="2">
    <location>
        <begin position="271"/>
        <end position="294"/>
    </location>
</feature>
<reference evidence="3 4" key="1">
    <citation type="submission" date="2021-01" db="EMBL/GenBank/DDBJ databases">
        <title>Sequencing the genomes of 1000 actinobacteria strains.</title>
        <authorList>
            <person name="Klenk H.-P."/>
        </authorList>
    </citation>
    <scope>NUCLEOTIDE SEQUENCE [LARGE SCALE GENOMIC DNA]</scope>
    <source>
        <strain evidence="3 4">DSM 44581</strain>
    </source>
</reference>
<feature type="transmembrane region" description="Helical" evidence="2">
    <location>
        <begin position="359"/>
        <end position="380"/>
    </location>
</feature>
<keyword evidence="2" id="KW-1133">Transmembrane helix</keyword>
<dbReference type="Pfam" id="PF07690">
    <property type="entry name" value="MFS_1"/>
    <property type="match status" value="1"/>
</dbReference>
<dbReference type="InterPro" id="IPR011701">
    <property type="entry name" value="MFS"/>
</dbReference>
<dbReference type="SUPFAM" id="SSF103473">
    <property type="entry name" value="MFS general substrate transporter"/>
    <property type="match status" value="1"/>
</dbReference>
<evidence type="ECO:0000313" key="3">
    <source>
        <dbReference type="EMBL" id="MBM7809823.1"/>
    </source>
</evidence>
<dbReference type="Proteomes" id="UP001195724">
    <property type="component" value="Unassembled WGS sequence"/>
</dbReference>
<feature type="transmembrane region" description="Helical" evidence="2">
    <location>
        <begin position="25"/>
        <end position="52"/>
    </location>
</feature>
<keyword evidence="2" id="KW-0812">Transmembrane</keyword>
<organism evidence="3 4">
    <name type="scientific">Saccharothrix algeriensis</name>
    <dbReference type="NCBI Taxonomy" id="173560"/>
    <lineage>
        <taxon>Bacteria</taxon>
        <taxon>Bacillati</taxon>
        <taxon>Actinomycetota</taxon>
        <taxon>Actinomycetes</taxon>
        <taxon>Pseudonocardiales</taxon>
        <taxon>Pseudonocardiaceae</taxon>
        <taxon>Saccharothrix</taxon>
    </lineage>
</organism>
<dbReference type="InterPro" id="IPR036259">
    <property type="entry name" value="MFS_trans_sf"/>
</dbReference>
<evidence type="ECO:0000256" key="2">
    <source>
        <dbReference type="SAM" id="Phobius"/>
    </source>
</evidence>
<evidence type="ECO:0000313" key="4">
    <source>
        <dbReference type="Proteomes" id="UP001195724"/>
    </source>
</evidence>
<dbReference type="Gene3D" id="1.20.1250.20">
    <property type="entry name" value="MFS general substrate transporter like domains"/>
    <property type="match status" value="1"/>
</dbReference>
<feature type="transmembrane region" description="Helical" evidence="2">
    <location>
        <begin position="58"/>
        <end position="77"/>
    </location>
</feature>
<name>A0ABS2S0R6_9PSEU</name>
<dbReference type="RefSeq" id="WP_204840889.1">
    <property type="nucleotide sequence ID" value="NZ_JAFBCL010000001.1"/>
</dbReference>
<sequence>MGTPRKRAGEASTSLRAIFSGRRGAILLALLFTEFGGAVQSIAYSSVLPIAADDLDGASLYGATLAAGSFAQILVLAVGSAPFARLRPITLLGVATGLFVLGSVLAVAAVGMPMILIGTVVRGVAGGMLAGFGLSILGGLFQDEERTRVYGLFAIMWLLPSMVGPAINAVVTLAWGWRAALAWPALLVVVGRVLIGKQIDLVPWQRSTAARPSLVWVAALLGGLLLATSATLPGGAAGIGLLAAGCAVAVVASLRILRAQVGPERARLGKVVLLHLLCLCYFGGAGIISLAAITGLGHDIVAGTVAVGAGLAAWSITGFKPELAERWLPRPQVVGLALVTLGLLAALATQTALGGTVALVVLIGGWFAAGLGMGVAYPRFSATAMDDLPADRVLPVATAVAFSETSATAIAGFVGGGTYSVGRSLALSPTTALSWAFALLVGFGAASVALHRRLGAGGPAASADPAEPAARSGSPDRE</sequence>
<keyword evidence="4" id="KW-1185">Reference proteome</keyword>
<feature type="transmembrane region" description="Helical" evidence="2">
    <location>
        <begin position="175"/>
        <end position="194"/>
    </location>
</feature>
<comment type="caution">
    <text evidence="3">The sequence shown here is derived from an EMBL/GenBank/DDBJ whole genome shotgun (WGS) entry which is preliminary data.</text>
</comment>
<keyword evidence="2" id="KW-0472">Membrane</keyword>
<feature type="transmembrane region" description="Helical" evidence="2">
    <location>
        <begin position="392"/>
        <end position="412"/>
    </location>
</feature>
<proteinExistence type="predicted"/>